<comment type="pathway">
    <text evidence="1 4">Purine metabolism; IMP biosynthesis via de novo pathway; N(2)-formyl-N(1)-(5-phospho-D-ribosyl)glycinamide from N(1)-(5-phospho-D-ribosyl)glycinamide (10-formyl THF route): step 1/1.</text>
</comment>
<dbReference type="InterPro" id="IPR002376">
    <property type="entry name" value="Formyl_transf_N"/>
</dbReference>
<dbReference type="EMBL" id="ADVG01000002">
    <property type="protein sequence ID" value="EFH87729.1"/>
    <property type="molecule type" value="Genomic_DNA"/>
</dbReference>
<dbReference type="CDD" id="cd08645">
    <property type="entry name" value="FMT_core_GART"/>
    <property type="match status" value="1"/>
</dbReference>
<evidence type="ECO:0000256" key="1">
    <source>
        <dbReference type="ARBA" id="ARBA00005054"/>
    </source>
</evidence>
<name>D6TQR2_KTERA</name>
<feature type="binding site" evidence="4">
    <location>
        <position position="77"/>
    </location>
    <ligand>
        <name>(6R)-10-formyltetrahydrofolate</name>
        <dbReference type="ChEBI" id="CHEBI:195366"/>
    </ligand>
</feature>
<dbReference type="FunCoup" id="D6TQR2">
    <property type="interactions" value="593"/>
</dbReference>
<dbReference type="InterPro" id="IPR036477">
    <property type="entry name" value="Formyl_transf_N_sf"/>
</dbReference>
<feature type="binding site" evidence="4">
    <location>
        <begin position="102"/>
        <end position="105"/>
    </location>
    <ligand>
        <name>(6R)-10-formyltetrahydrofolate</name>
        <dbReference type="ChEBI" id="CHEBI:195366"/>
    </ligand>
</feature>
<proteinExistence type="inferred from homology"/>
<evidence type="ECO:0000256" key="2">
    <source>
        <dbReference type="ARBA" id="ARBA00022679"/>
    </source>
</evidence>
<dbReference type="OrthoDB" id="9806170at2"/>
<dbReference type="GO" id="GO:0006189">
    <property type="term" value="P:'de novo' IMP biosynthetic process"/>
    <property type="evidence" value="ECO:0007669"/>
    <property type="project" value="UniProtKB-UniRule"/>
</dbReference>
<evidence type="ECO:0000259" key="5">
    <source>
        <dbReference type="Pfam" id="PF00551"/>
    </source>
</evidence>
<dbReference type="InParanoid" id="D6TQR2"/>
<dbReference type="Pfam" id="PF00551">
    <property type="entry name" value="Formyl_trans_N"/>
    <property type="match status" value="2"/>
</dbReference>
<dbReference type="AlphaFoldDB" id="D6TQR2"/>
<evidence type="ECO:0000256" key="3">
    <source>
        <dbReference type="ARBA" id="ARBA00022755"/>
    </source>
</evidence>
<keyword evidence="7" id="KW-1185">Reference proteome</keyword>
<dbReference type="GO" id="GO:0005829">
    <property type="term" value="C:cytosol"/>
    <property type="evidence" value="ECO:0007669"/>
    <property type="project" value="TreeGrafter"/>
</dbReference>
<comment type="similarity">
    <text evidence="4">Belongs to the GART family.</text>
</comment>
<dbReference type="Gene3D" id="3.40.50.170">
    <property type="entry name" value="Formyl transferase, N-terminal domain"/>
    <property type="match status" value="1"/>
</dbReference>
<keyword evidence="2 4" id="KW-0808">Transferase</keyword>
<comment type="caution">
    <text evidence="6">The sequence shown here is derived from an EMBL/GenBank/DDBJ whole genome shotgun (WGS) entry which is preliminary data.</text>
</comment>
<evidence type="ECO:0000256" key="4">
    <source>
        <dbReference type="HAMAP-Rule" id="MF_01930"/>
    </source>
</evidence>
<gene>
    <name evidence="4" type="primary">purN</name>
    <name evidence="6" type="ORF">Krac_9075</name>
</gene>
<dbReference type="InterPro" id="IPR004607">
    <property type="entry name" value="GART"/>
</dbReference>
<keyword evidence="3 4" id="KW-0658">Purine biosynthesis</keyword>
<dbReference type="SUPFAM" id="SSF53328">
    <property type="entry name" value="Formyltransferase"/>
    <property type="match status" value="2"/>
</dbReference>
<reference evidence="6 7" key="1">
    <citation type="journal article" date="2011" name="Stand. Genomic Sci.">
        <title>Non-contiguous finished genome sequence and contextual data of the filamentous soil bacterium Ktedonobacter racemifer type strain (SOSP1-21).</title>
        <authorList>
            <person name="Chang Y.J."/>
            <person name="Land M."/>
            <person name="Hauser L."/>
            <person name="Chertkov O."/>
            <person name="Del Rio T.G."/>
            <person name="Nolan M."/>
            <person name="Copeland A."/>
            <person name="Tice H."/>
            <person name="Cheng J.F."/>
            <person name="Lucas S."/>
            <person name="Han C."/>
            <person name="Goodwin L."/>
            <person name="Pitluck S."/>
            <person name="Ivanova N."/>
            <person name="Ovchinikova G."/>
            <person name="Pati A."/>
            <person name="Chen A."/>
            <person name="Palaniappan K."/>
            <person name="Mavromatis K."/>
            <person name="Liolios K."/>
            <person name="Brettin T."/>
            <person name="Fiebig A."/>
            <person name="Rohde M."/>
            <person name="Abt B."/>
            <person name="Goker M."/>
            <person name="Detter J.C."/>
            <person name="Woyke T."/>
            <person name="Bristow J."/>
            <person name="Eisen J.A."/>
            <person name="Markowitz V."/>
            <person name="Hugenholtz P."/>
            <person name="Kyrpides N.C."/>
            <person name="Klenk H.P."/>
            <person name="Lapidus A."/>
        </authorList>
    </citation>
    <scope>NUCLEOTIDE SEQUENCE [LARGE SCALE GENOMIC DNA]</scope>
    <source>
        <strain evidence="7">DSM 44963</strain>
    </source>
</reference>
<feature type="binding site" evidence="4">
    <location>
        <position position="119"/>
    </location>
    <ligand>
        <name>(6R)-10-formyltetrahydrofolate</name>
        <dbReference type="ChEBI" id="CHEBI:195366"/>
    </ligand>
</feature>
<dbReference type="EC" id="2.1.2.2" evidence="4"/>
<dbReference type="HAMAP" id="MF_01930">
    <property type="entry name" value="PurN"/>
    <property type="match status" value="1"/>
</dbReference>
<dbReference type="eggNOG" id="COG0299">
    <property type="taxonomic scope" value="Bacteria"/>
</dbReference>
<dbReference type="PANTHER" id="PTHR43369">
    <property type="entry name" value="PHOSPHORIBOSYLGLYCINAMIDE FORMYLTRANSFERASE"/>
    <property type="match status" value="1"/>
</dbReference>
<organism evidence="6 7">
    <name type="scientific">Ktedonobacter racemifer DSM 44963</name>
    <dbReference type="NCBI Taxonomy" id="485913"/>
    <lineage>
        <taxon>Bacteria</taxon>
        <taxon>Bacillati</taxon>
        <taxon>Chloroflexota</taxon>
        <taxon>Ktedonobacteria</taxon>
        <taxon>Ktedonobacterales</taxon>
        <taxon>Ktedonobacteraceae</taxon>
        <taxon>Ktedonobacter</taxon>
    </lineage>
</organism>
<sequence>MEAKYTNHTHGQQKTLRIAVLISGSGSNLQALLDAIEARHLPGVEIALVISNKANAFGLQRALKHKVPALYLPWRTREEWERRVIDLLQLFQVDVIVLAGFMRIISADFITRYPERIINLHPALIPDGGKGDTYTTSDGSLIPVFRGMHAPLQALEAGVRVTGSTVHYVVPEVDAGPPICRREVPIEAGDTEDTLQERIKKVEHQLIVEAVKIHQQRV</sequence>
<comment type="function">
    <text evidence="4">Catalyzes the transfer of a formyl group from 10-formyltetrahydrofolate to 5-phospho-ribosyl-glycinamide (GAR), producing 5-phospho-ribosyl-N-formylglycinamide (FGAR) and tetrahydrofolate.</text>
</comment>
<dbReference type="NCBIfam" id="TIGR00639">
    <property type="entry name" value="PurN"/>
    <property type="match status" value="1"/>
</dbReference>
<comment type="catalytic activity">
    <reaction evidence="4">
        <text>N(1)-(5-phospho-beta-D-ribosyl)glycinamide + (6R)-10-formyltetrahydrofolate = N(2)-formyl-N(1)-(5-phospho-beta-D-ribosyl)glycinamide + (6S)-5,6,7,8-tetrahydrofolate + H(+)</text>
        <dbReference type="Rhea" id="RHEA:15053"/>
        <dbReference type="ChEBI" id="CHEBI:15378"/>
        <dbReference type="ChEBI" id="CHEBI:57453"/>
        <dbReference type="ChEBI" id="CHEBI:143788"/>
        <dbReference type="ChEBI" id="CHEBI:147286"/>
        <dbReference type="ChEBI" id="CHEBI:195366"/>
        <dbReference type="EC" id="2.1.2.2"/>
    </reaction>
</comment>
<dbReference type="RefSeq" id="WP_007913130.1">
    <property type="nucleotide sequence ID" value="NZ_ADVG01000002.1"/>
</dbReference>
<feature type="site" description="Raises pKa of active site His" evidence="4">
    <location>
        <position position="174"/>
    </location>
</feature>
<accession>D6TQR2</accession>
<evidence type="ECO:0000313" key="6">
    <source>
        <dbReference type="EMBL" id="EFH87729.1"/>
    </source>
</evidence>
<dbReference type="UniPathway" id="UPA00074">
    <property type="reaction ID" value="UER00126"/>
</dbReference>
<feature type="domain" description="Formyl transferase N-terminal" evidence="5">
    <location>
        <begin position="17"/>
        <end position="126"/>
    </location>
</feature>
<dbReference type="STRING" id="485913.Krac_9075"/>
<protein>
    <recommendedName>
        <fullName evidence="4">Phosphoribosylglycinamide formyltransferase</fullName>
        <ecNumber evidence="4">2.1.2.2</ecNumber>
    </recommendedName>
    <alternativeName>
        <fullName evidence="4">5'-phosphoribosylglycinamide transformylase</fullName>
    </alternativeName>
    <alternativeName>
        <fullName evidence="4">GAR transformylase</fullName>
        <shortName evidence="4">GART</shortName>
    </alternativeName>
</protein>
<dbReference type="GO" id="GO:0004644">
    <property type="term" value="F:phosphoribosylglycinamide formyltransferase activity"/>
    <property type="evidence" value="ECO:0007669"/>
    <property type="project" value="UniProtKB-UniRule"/>
</dbReference>
<feature type="domain" description="Formyl transferase N-terminal" evidence="5">
    <location>
        <begin position="139"/>
        <end position="211"/>
    </location>
</feature>
<feature type="active site" description="Proton donor" evidence="4">
    <location>
        <position position="121"/>
    </location>
</feature>
<dbReference type="PANTHER" id="PTHR43369:SF2">
    <property type="entry name" value="PHOSPHORIBOSYLGLYCINAMIDE FORMYLTRANSFERASE"/>
    <property type="match status" value="1"/>
</dbReference>
<feature type="binding site" evidence="4">
    <location>
        <begin position="26"/>
        <end position="28"/>
    </location>
    <ligand>
        <name>N(1)-(5-phospho-beta-D-ribosyl)glycinamide</name>
        <dbReference type="ChEBI" id="CHEBI:143788"/>
    </ligand>
</feature>
<evidence type="ECO:0000313" key="7">
    <source>
        <dbReference type="Proteomes" id="UP000004508"/>
    </source>
</evidence>
<dbReference type="Proteomes" id="UP000004508">
    <property type="component" value="Unassembled WGS sequence"/>
</dbReference>